<gene>
    <name evidence="2" type="ORF">MAR_014371</name>
</gene>
<feature type="domain" description="BACK" evidence="1">
    <location>
        <begin position="30"/>
        <end position="76"/>
    </location>
</feature>
<organism evidence="2 3">
    <name type="scientific">Mya arenaria</name>
    <name type="common">Soft-shell clam</name>
    <dbReference type="NCBI Taxonomy" id="6604"/>
    <lineage>
        <taxon>Eukaryota</taxon>
        <taxon>Metazoa</taxon>
        <taxon>Spiralia</taxon>
        <taxon>Lophotrochozoa</taxon>
        <taxon>Mollusca</taxon>
        <taxon>Bivalvia</taxon>
        <taxon>Autobranchia</taxon>
        <taxon>Heteroconchia</taxon>
        <taxon>Euheterodonta</taxon>
        <taxon>Imparidentia</taxon>
        <taxon>Neoheterodontei</taxon>
        <taxon>Myida</taxon>
        <taxon>Myoidea</taxon>
        <taxon>Myidae</taxon>
        <taxon>Mya</taxon>
    </lineage>
</organism>
<evidence type="ECO:0000259" key="1">
    <source>
        <dbReference type="Pfam" id="PF07707"/>
    </source>
</evidence>
<dbReference type="EMBL" id="CP111026">
    <property type="protein sequence ID" value="WAR28667.1"/>
    <property type="molecule type" value="Genomic_DNA"/>
</dbReference>
<protein>
    <recommendedName>
        <fullName evidence="1">BACK domain-containing protein</fullName>
    </recommendedName>
</protein>
<accession>A0ABY7G446</accession>
<dbReference type="Gene3D" id="1.25.40.420">
    <property type="match status" value="1"/>
</dbReference>
<evidence type="ECO:0000313" key="2">
    <source>
        <dbReference type="EMBL" id="WAR28667.1"/>
    </source>
</evidence>
<reference evidence="2" key="1">
    <citation type="submission" date="2022-11" db="EMBL/GenBank/DDBJ databases">
        <title>Centuries of genome instability and evolution in soft-shell clam transmissible cancer (bioRxiv).</title>
        <authorList>
            <person name="Hart S.F.M."/>
            <person name="Yonemitsu M.A."/>
            <person name="Giersch R.M."/>
            <person name="Beal B.F."/>
            <person name="Arriagada G."/>
            <person name="Davis B.W."/>
            <person name="Ostrander E.A."/>
            <person name="Goff S.P."/>
            <person name="Metzger M.J."/>
        </authorList>
    </citation>
    <scope>NUCLEOTIDE SEQUENCE</scope>
    <source>
        <strain evidence="2">MELC-2E11</strain>
        <tissue evidence="2">Siphon/mantle</tissue>
    </source>
</reference>
<dbReference type="Proteomes" id="UP001164746">
    <property type="component" value="Chromosome 15"/>
</dbReference>
<feature type="non-terminal residue" evidence="2">
    <location>
        <position position="82"/>
    </location>
</feature>
<keyword evidence="3" id="KW-1185">Reference proteome</keyword>
<dbReference type="Pfam" id="PF07707">
    <property type="entry name" value="BACK"/>
    <property type="match status" value="1"/>
</dbReference>
<evidence type="ECO:0000313" key="3">
    <source>
        <dbReference type="Proteomes" id="UP001164746"/>
    </source>
</evidence>
<sequence length="82" mass="9826">SEEIKTLHLKKRRLSKSKRYHACVASVSPFVQAMRRNDFNEQAKDMRFEFVIRWVEHSPEQRKPKLDKIVAGIELPEKNKKY</sequence>
<dbReference type="InterPro" id="IPR011705">
    <property type="entry name" value="BACK"/>
</dbReference>
<proteinExistence type="predicted"/>
<name>A0ABY7G446_MYAAR</name>